<proteinExistence type="predicted"/>
<dbReference type="InParanoid" id="A0A177C509"/>
<dbReference type="AlphaFoldDB" id="A0A177C509"/>
<dbReference type="RefSeq" id="XP_018032337.1">
    <property type="nucleotide sequence ID" value="XM_018188031.1"/>
</dbReference>
<sequence length="149" mass="16377">MERLANSTVAQGEKLYTHINACIVCPPHRDLHWTAQLVQRLHVSPGETRAVALSCLEKKMRALVEATRGTPRLGACEPGENPERTVRRLARQLYRHFTANVIVWEVGRGAVGAALGLVLHGTSGVTQEAALRALNARMKALVEVNKRGR</sequence>
<dbReference type="EMBL" id="KV441556">
    <property type="protein sequence ID" value="OAG01972.1"/>
    <property type="molecule type" value="Genomic_DNA"/>
</dbReference>
<dbReference type="Proteomes" id="UP000077069">
    <property type="component" value="Unassembled WGS sequence"/>
</dbReference>
<accession>A0A177C509</accession>
<protein>
    <submittedName>
        <fullName evidence="1">Uncharacterized protein</fullName>
    </submittedName>
</protein>
<evidence type="ECO:0000313" key="1">
    <source>
        <dbReference type="EMBL" id="OAG01972.1"/>
    </source>
</evidence>
<keyword evidence="2" id="KW-1185">Reference proteome</keyword>
<dbReference type="GeneID" id="28771517"/>
<name>A0A177C509_9PLEO</name>
<reference evidence="1 2" key="1">
    <citation type="submission" date="2016-05" db="EMBL/GenBank/DDBJ databases">
        <title>Comparative analysis of secretome profiles of manganese(II)-oxidizing ascomycete fungi.</title>
        <authorList>
            <consortium name="DOE Joint Genome Institute"/>
            <person name="Zeiner C.A."/>
            <person name="Purvine S.O."/>
            <person name="Zink E.M."/>
            <person name="Wu S."/>
            <person name="Pasa-Tolic L."/>
            <person name="Chaput D.L."/>
            <person name="Haridas S."/>
            <person name="Grigoriev I.V."/>
            <person name="Santelli C.M."/>
            <person name="Hansel C.M."/>
        </authorList>
    </citation>
    <scope>NUCLEOTIDE SEQUENCE [LARGE SCALE GENOMIC DNA]</scope>
    <source>
        <strain evidence="1 2">AP3s5-JAC2a</strain>
    </source>
</reference>
<evidence type="ECO:0000313" key="2">
    <source>
        <dbReference type="Proteomes" id="UP000077069"/>
    </source>
</evidence>
<organism evidence="1 2">
    <name type="scientific">Paraphaeosphaeria sporulosa</name>
    <dbReference type="NCBI Taxonomy" id="1460663"/>
    <lineage>
        <taxon>Eukaryota</taxon>
        <taxon>Fungi</taxon>
        <taxon>Dikarya</taxon>
        <taxon>Ascomycota</taxon>
        <taxon>Pezizomycotina</taxon>
        <taxon>Dothideomycetes</taxon>
        <taxon>Pleosporomycetidae</taxon>
        <taxon>Pleosporales</taxon>
        <taxon>Massarineae</taxon>
        <taxon>Didymosphaeriaceae</taxon>
        <taxon>Paraphaeosphaeria</taxon>
    </lineage>
</organism>
<gene>
    <name evidence="1" type="ORF">CC84DRAFT_976422</name>
</gene>